<feature type="compositionally biased region" description="Polar residues" evidence="1">
    <location>
        <begin position="502"/>
        <end position="512"/>
    </location>
</feature>
<feature type="compositionally biased region" description="Low complexity" evidence="1">
    <location>
        <begin position="174"/>
        <end position="188"/>
    </location>
</feature>
<dbReference type="PANTHER" id="PTHR23353">
    <property type="entry name" value="RAB-GAP/TBC-RELATED"/>
    <property type="match status" value="1"/>
</dbReference>
<feature type="non-terminal residue" evidence="3">
    <location>
        <position position="1"/>
    </location>
</feature>
<protein>
    <recommendedName>
        <fullName evidence="2">CHAT domain-containing protein</fullName>
    </recommendedName>
</protein>
<dbReference type="PANTHER" id="PTHR23353:SF23">
    <property type="entry name" value="PROTEIN HAIRLESS"/>
    <property type="match status" value="1"/>
</dbReference>
<accession>A0A813I720</accession>
<evidence type="ECO:0000256" key="1">
    <source>
        <dbReference type="SAM" id="MobiDB-lite"/>
    </source>
</evidence>
<feature type="compositionally biased region" description="Low complexity" evidence="1">
    <location>
        <begin position="433"/>
        <end position="450"/>
    </location>
</feature>
<sequence length="1231" mass="130898">VQVGKARRSQAPCHPTVSALAVRPIFLLVSLTGISSAAATVVEPYWDAALHRPCEPTPACSSLVDGNSSTSVGHASFPHSKETVAPLMLRGAKPLLAWSSFAHLFEALGRHQAGGAPTPLREFKVYLHGTQNVSSIVLLCGGDNSKVGVGDVELLSRQEVILKLGFKHAGSFHSSSSRSARPSRVVRSGTDGSHSNHDNNNNNKNNDNYNNNNNNHINNNNHNSNNHNNNNHNMLRLEFALEVHGASAVAIEWSQVASAGGSEPGGLCGGLPIVEVSVISRFADTGGGVAEARRQSAMLALRMPQPEPIQLPSASAFADEDAEPLPDGQYMLESGGEAFLSPRLGTLKDNASLILELVVAVSVLLLVLTSLLMGPVCACLPAARKMLMAFGGSVSYVEYAAEEPWQSAEQLQHVPLRPSHSDLDACPSRPLSTNNDTTNSNNNNNNQTTRANPVYFWIGDEEQPEQPSTAQHLDDQTTSRPLSPVAPQTESEPEAELYPESDCSTPRQGRVMQSQPFPLPLVQPLSGVAFKGAAERPLPAPAAARRTGLPRQEAAREDNYAAVHGSGKVLMLYASPLCRLDASFGGPVPMPPLPFEREWEEVVLTPHGEAQHLRSRPAITLAASCLTAGSLQKALVRGTPGGGASILHISAHGAGGGLVLEDSRGTAHLLSCELLRGLLALRQEAVAESSNNNNNGKSCPRLVILNACNSQPAGLCFAESGVPHVVCTASDTRDSWSRLFLRTLYACLFQGSSVGGAFAAAMMAVRCDPSMPEAAAASFRLLPEGQAHCEVLFHVRGRSKMLYKPGTGSADCSEREEEEATARKRRWQLPTALVPGMALAPRLPELPEDFLGRSLDVWSILQHLAHRRVIVLCDGGGEASHMPGMGKSAALDAVHRSAALRLGTCCVAVQMGVRGAQSAFGPMQWLQQIRRAVHQVLLDELRRGRPGTAARTSVPQSRCLTRNNTNNNNNEEEQMEDQEQMEALIRELCELASVWRHQELSTGSSQVPLISTTRATGRSRAGSKSGSGSSSGGCWRSAGSASGALMFAAGGGSAGGVLLLLHGCDHLVQQQPVQEILAELLRRCPACRIVLSSRARMVGPGSGHFKVVHHELRGLEAQDAARLFLRRAQRPLTWAELRPSSAPSEASSALLAAFADNPKAAVTLGGPHQAEILALVAAQPALAALRGSPGAIIELGSQLGPRLCSLQDLKPAGKEELAKPRDATAMAYIAI</sequence>
<feature type="region of interest" description="Disordered" evidence="1">
    <location>
        <begin position="1006"/>
        <end position="1033"/>
    </location>
</feature>
<reference evidence="3" key="1">
    <citation type="submission" date="2021-02" db="EMBL/GenBank/DDBJ databases">
        <authorList>
            <person name="Dougan E. K."/>
            <person name="Rhodes N."/>
            <person name="Thang M."/>
            <person name="Chan C."/>
        </authorList>
    </citation>
    <scope>NUCLEOTIDE SEQUENCE</scope>
</reference>
<evidence type="ECO:0000259" key="2">
    <source>
        <dbReference type="Pfam" id="PF12770"/>
    </source>
</evidence>
<dbReference type="Proteomes" id="UP000626109">
    <property type="component" value="Unassembled WGS sequence"/>
</dbReference>
<feature type="compositionally biased region" description="Low complexity" evidence="1">
    <location>
        <begin position="198"/>
        <end position="231"/>
    </location>
</feature>
<dbReference type="AlphaFoldDB" id="A0A813I720"/>
<dbReference type="InterPro" id="IPR053019">
    <property type="entry name" value="GATA_zinc_finger"/>
</dbReference>
<dbReference type="EMBL" id="CAJNNW010003940">
    <property type="protein sequence ID" value="CAE8645924.1"/>
    <property type="molecule type" value="Genomic_DNA"/>
</dbReference>
<evidence type="ECO:0000313" key="4">
    <source>
        <dbReference type="Proteomes" id="UP000626109"/>
    </source>
</evidence>
<feature type="domain" description="CHAT" evidence="2">
    <location>
        <begin position="626"/>
        <end position="770"/>
    </location>
</feature>
<comment type="caution">
    <text evidence="3">The sequence shown here is derived from an EMBL/GenBank/DDBJ whole genome shotgun (WGS) entry which is preliminary data.</text>
</comment>
<feature type="region of interest" description="Disordered" evidence="1">
    <location>
        <begin position="170"/>
        <end position="231"/>
    </location>
</feature>
<evidence type="ECO:0000313" key="3">
    <source>
        <dbReference type="EMBL" id="CAE8645924.1"/>
    </source>
</evidence>
<organism evidence="3 4">
    <name type="scientific">Polarella glacialis</name>
    <name type="common">Dinoflagellate</name>
    <dbReference type="NCBI Taxonomy" id="89957"/>
    <lineage>
        <taxon>Eukaryota</taxon>
        <taxon>Sar</taxon>
        <taxon>Alveolata</taxon>
        <taxon>Dinophyceae</taxon>
        <taxon>Suessiales</taxon>
        <taxon>Suessiaceae</taxon>
        <taxon>Polarella</taxon>
    </lineage>
</organism>
<feature type="region of interest" description="Disordered" evidence="1">
    <location>
        <begin position="944"/>
        <end position="975"/>
    </location>
</feature>
<gene>
    <name evidence="3" type="ORF">PGLA2088_LOCUS4343</name>
</gene>
<feature type="compositionally biased region" description="Polar residues" evidence="1">
    <location>
        <begin position="478"/>
        <end position="490"/>
    </location>
</feature>
<feature type="region of interest" description="Disordered" evidence="1">
    <location>
        <begin position="418"/>
        <end position="450"/>
    </location>
</feature>
<name>A0A813I720_POLGL</name>
<proteinExistence type="predicted"/>
<feature type="compositionally biased region" description="Low complexity" evidence="1">
    <location>
        <begin position="1014"/>
        <end position="1033"/>
    </location>
</feature>
<dbReference type="Pfam" id="PF12770">
    <property type="entry name" value="CHAT"/>
    <property type="match status" value="1"/>
</dbReference>
<dbReference type="InterPro" id="IPR024983">
    <property type="entry name" value="CHAT_dom"/>
</dbReference>
<feature type="region of interest" description="Disordered" evidence="1">
    <location>
        <begin position="463"/>
        <end position="512"/>
    </location>
</feature>
<feature type="compositionally biased region" description="Polar residues" evidence="1">
    <location>
        <begin position="950"/>
        <end position="962"/>
    </location>
</feature>